<gene>
    <name evidence="1" type="ORF">HMPREF7215_0594</name>
</gene>
<accession>A0ABP2HUY0</accession>
<organism evidence="1 2">
    <name type="scientific">Pyramidobacter piscolens W5455</name>
    <dbReference type="NCBI Taxonomy" id="352165"/>
    <lineage>
        <taxon>Bacteria</taxon>
        <taxon>Thermotogati</taxon>
        <taxon>Synergistota</taxon>
        <taxon>Synergistia</taxon>
        <taxon>Synergistales</taxon>
        <taxon>Dethiosulfovibrionaceae</taxon>
        <taxon>Pyramidobacter</taxon>
    </lineage>
</organism>
<evidence type="ECO:0008006" key="3">
    <source>
        <dbReference type="Google" id="ProtNLM"/>
    </source>
</evidence>
<name>A0ABP2HUY0_9BACT</name>
<evidence type="ECO:0000313" key="1">
    <source>
        <dbReference type="EMBL" id="EFB91006.1"/>
    </source>
</evidence>
<dbReference type="EMBL" id="ADFP01000051">
    <property type="protein sequence ID" value="EFB91006.1"/>
    <property type="molecule type" value="Genomic_DNA"/>
</dbReference>
<protein>
    <recommendedName>
        <fullName evidence="3">ATP-binding protein</fullName>
    </recommendedName>
</protein>
<sequence length="441" mass="49261">MTHLFMSASENTEGYVPTLTCLNDARRALWSEATMTGRQVTTALRVAERDGFIYIDIGDDTRDVIEIGPGTWKIVPGDTRLADKGILFRRIDGQRPYPRPVRDDKKPDAMLFRQLVPNVSDDDFKLLCGWMLQTFLSDRCDRVGLSITGGQGTGKTFLTEMLQALTDPGELTSKPPEREADVAAVCADRRVFVADNLTSIKSELSDTFCRIATGATVSMRKLYTNVGTVSIRLHSSLIFNGIALQLRRSDLAERVIQIELRPFEGGQRRTRSEMQAAFDTLAPALMRVICDALSAVLRYRDEVSGVDHRMGDAVKAVTAAERAGVFPWEEGTFQRLLIASQKEARLDVTADDPVMKAILAVARFDGEGTAEDIFRKMLEFSTPQEQRSLPDSPRSMGMAVQRHELDLLSYGYKLERRKTMTKRLYIFVPTDGGIMTNTVND</sequence>
<keyword evidence="2" id="KW-1185">Reference proteome</keyword>
<comment type="caution">
    <text evidence="1">The sequence shown here is derived from an EMBL/GenBank/DDBJ whole genome shotgun (WGS) entry which is preliminary data.</text>
</comment>
<proteinExistence type="predicted"/>
<evidence type="ECO:0000313" key="2">
    <source>
        <dbReference type="Proteomes" id="UP000006462"/>
    </source>
</evidence>
<dbReference type="Proteomes" id="UP000006462">
    <property type="component" value="Unassembled WGS sequence"/>
</dbReference>
<reference evidence="1 2" key="1">
    <citation type="submission" date="2009-12" db="EMBL/GenBank/DDBJ databases">
        <authorList>
            <person name="Shrivastava S."/>
            <person name="Madupu R."/>
            <person name="Durkin A.S."/>
            <person name="Torralba M."/>
            <person name="Methe B."/>
            <person name="Sutton G.G."/>
            <person name="Strausberg R.L."/>
            <person name="Nelson K.E."/>
        </authorList>
    </citation>
    <scope>NUCLEOTIDE SEQUENCE [LARGE SCALE GENOMIC DNA]</scope>
    <source>
        <strain evidence="1 2">W5455</strain>
    </source>
</reference>